<dbReference type="Proteomes" id="UP000044938">
    <property type="component" value="Unassembled WGS sequence"/>
</dbReference>
<feature type="region of interest" description="Disordered" evidence="2">
    <location>
        <begin position="53"/>
        <end position="90"/>
    </location>
</feature>
<evidence type="ECO:0000313" key="34">
    <source>
        <dbReference type="Proteomes" id="UP000256381"/>
    </source>
</evidence>
<organism evidence="15 21">
    <name type="scientific">Mycobacterium tuberculosis</name>
    <dbReference type="NCBI Taxonomy" id="1773"/>
    <lineage>
        <taxon>Bacteria</taxon>
        <taxon>Bacillati</taxon>
        <taxon>Actinomycetota</taxon>
        <taxon>Actinomycetes</taxon>
        <taxon>Mycobacteriales</taxon>
        <taxon>Mycobacteriaceae</taxon>
        <taxon>Mycobacterium</taxon>
        <taxon>Mycobacterium tuberculosis complex</taxon>
    </lineage>
</organism>
<evidence type="ECO:0000313" key="24">
    <source>
        <dbReference type="Proteomes" id="UP000045842"/>
    </source>
</evidence>
<dbReference type="EMBL" id="CSBK01000622">
    <property type="protein sequence ID" value="COX65953.1"/>
    <property type="molecule type" value="Genomic_DNA"/>
</dbReference>
<dbReference type="Proteomes" id="UP000039217">
    <property type="component" value="Unassembled WGS sequence"/>
</dbReference>
<dbReference type="NCBIfam" id="TIGR01552">
    <property type="entry name" value="phd_fam"/>
    <property type="match status" value="1"/>
</dbReference>
<dbReference type="EMBL" id="QTBD01000169">
    <property type="protein sequence ID" value="REQ50281.1"/>
    <property type="molecule type" value="Genomic_DNA"/>
</dbReference>
<reference evidence="17 33" key="4">
    <citation type="submission" date="2016-04" db="EMBL/GenBank/DDBJ databases">
        <authorList>
            <person name="Bigi M."/>
            <person name="Bigi F."/>
            <person name="Soria M.A."/>
        </authorList>
    </citation>
    <scope>NUCLEOTIDE SEQUENCE [LARGE SCALE GENOMIC DNA]</scope>
    <source>
        <strain evidence="17 33">6548</strain>
    </source>
</reference>
<evidence type="ECO:0000313" key="36">
    <source>
        <dbReference type="Proteomes" id="UP000671119"/>
    </source>
</evidence>
<sequence length="90" mass="9818">MNEVSIRTLNQETSKVLARVKRGEEINLTERGKVIARIIPASAGPLDSLISTGSVQPARVHGPAPRPTIPMRGGLDSGTLLERMRAEERY</sequence>
<dbReference type="PANTHER" id="PTHR35377">
    <property type="entry name" value="ANTITOXIN VAPB49-RELATED-RELATED"/>
    <property type="match status" value="1"/>
</dbReference>
<reference evidence="18 34" key="5">
    <citation type="journal article" date="2017" name="N. Engl. J. Med.">
        <title>Transmission of Extensively Drug-Resistant Tuberculosis in South Africa.</title>
        <authorList>
            <person name="Shah N.S."/>
            <person name="Auld S.C."/>
            <person name="Brust J.C."/>
            <person name="Mathema B."/>
            <person name="Ismail N."/>
            <person name="Moodley P."/>
            <person name="Mlisana K."/>
            <person name="Allana S."/>
            <person name="Campbell A."/>
            <person name="Mthiyane T."/>
            <person name="Morris N."/>
            <person name="Mpangase P."/>
            <person name="van der Meulen H."/>
            <person name="Omar S.V."/>
            <person name="Brown T.S."/>
            <person name="Narechania A."/>
            <person name="Shaskina E."/>
            <person name="Kapwata T."/>
            <person name="Kreiswirth B."/>
            <person name="Gandhi N.R."/>
        </authorList>
    </citation>
    <scope>NUCLEOTIDE SEQUENCE [LARGE SCALE GENOMIC DNA]</scope>
    <source>
        <strain evidence="18 34">32301_S10</strain>
    </source>
</reference>
<dbReference type="Proteomes" id="UP000189452">
    <property type="component" value="Chromosome"/>
</dbReference>
<dbReference type="GeneID" id="45425933"/>
<dbReference type="EMBL" id="CNGE01000592">
    <property type="protein sequence ID" value="CKT04348.1"/>
    <property type="molecule type" value="Genomic_DNA"/>
</dbReference>
<evidence type="ECO:0000313" key="15">
    <source>
        <dbReference type="EMBL" id="COX65953.1"/>
    </source>
</evidence>
<evidence type="ECO:0000313" key="4">
    <source>
        <dbReference type="EMBL" id="CFE47854.1"/>
    </source>
</evidence>
<evidence type="ECO:0000313" key="12">
    <source>
        <dbReference type="EMBL" id="COV01623.1"/>
    </source>
</evidence>
<evidence type="ECO:0000313" key="25">
    <source>
        <dbReference type="Proteomes" id="UP000046680"/>
    </source>
</evidence>
<dbReference type="EMBL" id="CFOE01000019">
    <property type="protein sequence ID" value="CFE35424.1"/>
    <property type="molecule type" value="Genomic_DNA"/>
</dbReference>
<dbReference type="InterPro" id="IPR036165">
    <property type="entry name" value="YefM-like_sf"/>
</dbReference>
<dbReference type="InterPro" id="IPR051416">
    <property type="entry name" value="phD-YefM_TA_antitoxins"/>
</dbReference>
<evidence type="ECO:0000313" key="29">
    <source>
        <dbReference type="Proteomes" id="UP000048948"/>
    </source>
</evidence>
<reference evidence="12" key="2">
    <citation type="submission" date="2015-03" db="EMBL/GenBank/DDBJ databases">
        <authorList>
            <person name="Murphy D."/>
        </authorList>
    </citation>
    <scope>NUCLEOTIDE SEQUENCE [LARGE SCALE GENOMIC DNA]</scope>
    <source>
        <strain evidence="12">K00500041</strain>
    </source>
</reference>
<gene>
    <name evidence="19" type="primary">vapB35</name>
    <name evidence="17" type="ORF">A4S10_02064</name>
    <name evidence="19" type="ORF">DKC2_2075</name>
    <name evidence="18" type="ORF">DSJ38_14820</name>
    <name evidence="5" type="ORF">ERS007657_01127</name>
    <name evidence="10" type="ORF">ERS007661_01842</name>
    <name evidence="11" type="ORF">ERS007679_00239</name>
    <name evidence="3" type="ORF">ERS007681_00293</name>
    <name evidence="4" type="ORF">ERS007688_00890</name>
    <name evidence="12" type="ORF">ERS007703_00290</name>
    <name evidence="13" type="ORF">ERS007720_00177</name>
    <name evidence="15" type="ORF">ERS007739_01574</name>
    <name evidence="14" type="ORF">ERS007741_00798</name>
    <name evidence="8" type="ORF">ERS027646_02881</name>
    <name evidence="6" type="ORF">ERS027659_00277</name>
    <name evidence="7" type="ORF">ERS027661_03310</name>
    <name evidence="9" type="ORF">ERS094118_02804</name>
    <name evidence="16" type="ORF">J8J21_15020</name>
</gene>
<dbReference type="EMBL" id="CSAD01000015">
    <property type="protein sequence ID" value="COU72633.1"/>
    <property type="molecule type" value="Genomic_DNA"/>
</dbReference>
<evidence type="ECO:0000313" key="31">
    <source>
        <dbReference type="Proteomes" id="UP000050139"/>
    </source>
</evidence>
<evidence type="ECO:0000313" key="30">
    <source>
        <dbReference type="Proteomes" id="UP000049023"/>
    </source>
</evidence>
<dbReference type="PANTHER" id="PTHR35377:SF5">
    <property type="entry name" value="ANTITOXIN VAPB46"/>
    <property type="match status" value="1"/>
</dbReference>
<evidence type="ECO:0000313" key="17">
    <source>
        <dbReference type="EMBL" id="OMH59893.1"/>
    </source>
</evidence>
<evidence type="ECO:0000313" key="19">
    <source>
        <dbReference type="EMBL" id="VCU50236.1"/>
    </source>
</evidence>
<dbReference type="EMBL" id="JAGIZI010000024">
    <property type="protein sequence ID" value="MBP0684400.1"/>
    <property type="molecule type" value="Genomic_DNA"/>
</dbReference>
<dbReference type="AlphaFoldDB" id="A0A045HGP3"/>
<dbReference type="Proteomes" id="UP000039021">
    <property type="component" value="Unassembled WGS sequence"/>
</dbReference>
<dbReference type="RefSeq" id="WP_003899100.1">
    <property type="nucleotide sequence ID" value="NZ_AP017901.1"/>
</dbReference>
<dbReference type="Proteomes" id="UP000046947">
    <property type="component" value="Unassembled WGS sequence"/>
</dbReference>
<reference evidence="20 21" key="3">
    <citation type="submission" date="2015-03" db="EMBL/GenBank/DDBJ databases">
        <authorList>
            <consortium name="Pathogen Informatics"/>
        </authorList>
    </citation>
    <scope>NUCLEOTIDE SEQUENCE [LARGE SCALE GENOMIC DNA]</scope>
    <source>
        <strain evidence="8 29">Bir 172</strain>
        <strain evidence="6 32">Bir 185</strain>
        <strain evidence="7 30">Bir 187</strain>
        <strain evidence="5 25">C09601061</strain>
        <strain evidence="10 22">D00501624</strain>
        <strain evidence="11 24">G09801536</strain>
        <strain evidence="3 27">G09901357</strain>
        <strain evidence="4 26">H09601792</strain>
        <strain evidence="20">K00500041</strain>
        <strain evidence="13 23">M09401471</strain>
        <strain evidence="21">N09902308</strain>
        <strain evidence="14 28">P00601463</strain>
    </source>
</reference>
<dbReference type="Proteomes" id="UP000048600">
    <property type="component" value="Unassembled WGS sequence"/>
</dbReference>
<evidence type="ECO:0000313" key="26">
    <source>
        <dbReference type="Proteomes" id="UP000046947"/>
    </source>
</evidence>
<evidence type="ECO:0000313" key="27">
    <source>
        <dbReference type="Proteomes" id="UP000048289"/>
    </source>
</evidence>
<name>A0A045HGP3_MYCTX</name>
<dbReference type="Proteomes" id="UP000300237">
    <property type="component" value="Chromosome"/>
</dbReference>
<evidence type="ECO:0000313" key="23">
    <source>
        <dbReference type="Proteomes" id="UP000044938"/>
    </source>
</evidence>
<dbReference type="EMBL" id="LR027516">
    <property type="protein sequence ID" value="VCU50236.1"/>
    <property type="molecule type" value="Genomic_DNA"/>
</dbReference>
<dbReference type="Proteomes" id="UP000049023">
    <property type="component" value="Unassembled WGS sequence"/>
</dbReference>
<dbReference type="SUPFAM" id="SSF143120">
    <property type="entry name" value="YefM-like"/>
    <property type="match status" value="1"/>
</dbReference>
<dbReference type="Proteomes" id="UP000045842">
    <property type="component" value="Unassembled WGS sequence"/>
</dbReference>
<evidence type="ECO:0000313" key="5">
    <source>
        <dbReference type="EMBL" id="CFR72724.1"/>
    </source>
</evidence>
<dbReference type="Gene3D" id="3.40.1620.10">
    <property type="entry name" value="YefM-like domain"/>
    <property type="match status" value="1"/>
</dbReference>
<dbReference type="Proteomes" id="UP000048289">
    <property type="component" value="Unassembled WGS sequence"/>
</dbReference>
<reference evidence="19 35" key="8">
    <citation type="submission" date="2018-08" db="EMBL/GenBank/DDBJ databases">
        <authorList>
            <person name="Fokvardsen B D."/>
            <person name="Norman A."/>
        </authorList>
    </citation>
    <scope>NUCLEOTIDE SEQUENCE [LARGE SCALE GENOMIC DNA]</scope>
    <source>
        <strain evidence="19 35">DKC2</strain>
    </source>
</reference>
<evidence type="ECO:0000313" key="13">
    <source>
        <dbReference type="EMBL" id="COV41993.1"/>
    </source>
</evidence>
<dbReference type="EMBL" id="CNFU01000842">
    <property type="protein sequence ID" value="CKS61007.1"/>
    <property type="molecule type" value="Genomic_DNA"/>
</dbReference>
<reference evidence="16 36" key="9">
    <citation type="submission" date="2021-03" db="EMBL/GenBank/DDBJ databases">
        <title>Whole Genome Sequencing of Mycobacterium tuberculosis clinical isolates from Arunachal Pradesh, India.</title>
        <authorList>
            <person name="Singh S."/>
            <person name="Mudliar S.R."/>
            <person name="Kulsum U."/>
            <person name="Rufai S.B."/>
            <person name="Singh P.K."/>
            <person name="Umpo M."/>
            <person name="Nyori M."/>
        </authorList>
    </citation>
    <scope>NUCLEOTIDE SEQUENCE [LARGE SCALE GENOMIC DNA]</scope>
    <source>
        <strain evidence="16 36">OMICS/BPL/0142/20/SP</strain>
    </source>
</reference>
<evidence type="ECO:0000313" key="6">
    <source>
        <dbReference type="EMBL" id="CKQ86243.1"/>
    </source>
</evidence>
<evidence type="ECO:0000313" key="7">
    <source>
        <dbReference type="EMBL" id="CKS61007.1"/>
    </source>
</evidence>
<dbReference type="PATRIC" id="fig|1773.206.peg.1843"/>
<proteinExistence type="inferred from homology"/>
<evidence type="ECO:0000313" key="28">
    <source>
        <dbReference type="Proteomes" id="UP000048600"/>
    </source>
</evidence>
<dbReference type="EMBL" id="CSAE01000017">
    <property type="protein sequence ID" value="COV01623.1"/>
    <property type="molecule type" value="Genomic_DNA"/>
</dbReference>
<dbReference type="Proteomes" id="UP000046680">
    <property type="component" value="Unassembled WGS sequence"/>
</dbReference>
<evidence type="ECO:0000256" key="2">
    <source>
        <dbReference type="SAM" id="MobiDB-lite"/>
    </source>
</evidence>
<dbReference type="Proteomes" id="UP000671119">
    <property type="component" value="Unassembled WGS sequence"/>
</dbReference>
<evidence type="ECO:0000313" key="16">
    <source>
        <dbReference type="EMBL" id="MBP0684400.1"/>
    </source>
</evidence>
<dbReference type="Proteomes" id="UP000048948">
    <property type="component" value="Unassembled WGS sequence"/>
</dbReference>
<evidence type="ECO:0000313" key="10">
    <source>
        <dbReference type="EMBL" id="CNV21778.1"/>
    </source>
</evidence>
<dbReference type="SMR" id="A0A045HGP3"/>
<evidence type="ECO:0000313" key="22">
    <source>
        <dbReference type="Proteomes" id="UP000039217"/>
    </source>
</evidence>
<accession>A0A045HGP3</accession>
<reference evidence="18" key="7">
    <citation type="submission" date="2018-07" db="EMBL/GenBank/DDBJ databases">
        <authorList>
            <person name="Shah S."/>
            <person name="Brown T."/>
            <person name="Auld S."/>
            <person name="Bratton K."/>
            <person name="Narechania A."/>
            <person name="Mathema B."/>
            <person name="Gandhi N."/>
        </authorList>
    </citation>
    <scope>NUCLEOTIDE SEQUENCE</scope>
    <source>
        <strain evidence="18">32301_S10</strain>
    </source>
</reference>
<evidence type="ECO:0000313" key="33">
    <source>
        <dbReference type="Proteomes" id="UP000189452"/>
    </source>
</evidence>
<evidence type="ECO:0000313" key="32">
    <source>
        <dbReference type="Proteomes" id="UP000050164"/>
    </source>
</evidence>
<dbReference type="Proteomes" id="UP000050164">
    <property type="component" value="Unassembled WGS sequence"/>
</dbReference>
<evidence type="ECO:0000313" key="11">
    <source>
        <dbReference type="EMBL" id="COU72633.1"/>
    </source>
</evidence>
<dbReference type="EMBL" id="LWDQ01000001">
    <property type="protein sequence ID" value="OMH59893.1"/>
    <property type="molecule type" value="Genomic_DNA"/>
</dbReference>
<dbReference type="EMBL" id="COPH01000022">
    <property type="protein sequence ID" value="CLW55760.1"/>
    <property type="molecule type" value="Genomic_DNA"/>
</dbReference>
<dbReference type="EMBL" id="CSAJ01000011">
    <property type="protein sequence ID" value="COV41993.1"/>
    <property type="molecule type" value="Genomic_DNA"/>
</dbReference>
<reference evidence="15 31" key="1">
    <citation type="submission" date="2015-03" db="EMBL/GenBank/DDBJ databases">
        <authorList>
            <consortium name="Pathogen Informatics"/>
            <person name="Murphy D."/>
        </authorList>
    </citation>
    <scope>NUCLEOTIDE SEQUENCE</scope>
    <source>
        <strain evidence="9 31">0268S</strain>
        <strain evidence="15">N09902308</strain>
    </source>
</reference>
<dbReference type="EMBL" id="CGCX01000316">
    <property type="protein sequence ID" value="CFR72724.1"/>
    <property type="molecule type" value="Genomic_DNA"/>
</dbReference>
<comment type="similarity">
    <text evidence="1">Belongs to the phD/YefM antitoxin family.</text>
</comment>
<dbReference type="EMBL" id="CFOH01000097">
    <property type="protein sequence ID" value="CFE47854.1"/>
    <property type="molecule type" value="Genomic_DNA"/>
</dbReference>
<evidence type="ECO:0000313" key="35">
    <source>
        <dbReference type="Proteomes" id="UP000300237"/>
    </source>
</evidence>
<evidence type="ECO:0000313" key="18">
    <source>
        <dbReference type="EMBL" id="REQ50281.1"/>
    </source>
</evidence>
<dbReference type="EMBL" id="CNFT01000033">
    <property type="protein sequence ID" value="CKQ86243.1"/>
    <property type="molecule type" value="Genomic_DNA"/>
</dbReference>
<dbReference type="GO" id="GO:0097351">
    <property type="term" value="F:toxin sequestering activity"/>
    <property type="evidence" value="ECO:0007669"/>
    <property type="project" value="TreeGrafter"/>
</dbReference>
<evidence type="ECO:0000313" key="9">
    <source>
        <dbReference type="EMBL" id="CLW55760.1"/>
    </source>
</evidence>
<evidence type="ECO:0000256" key="1">
    <source>
        <dbReference type="ARBA" id="ARBA00009981"/>
    </source>
</evidence>
<reference evidence="17 33" key="6">
    <citation type="submission" date="2017-02" db="EMBL/GenBank/DDBJ databases">
        <title>Protein polymorphisms may explain contrasting epidemiological fitness of two variants of a multidrug-resistant Mycobacterium tuberculosis strain.</title>
        <authorList>
            <person name="Bigi M.M."/>
            <person name="Lopez B."/>
            <person name="Blanco F.C."/>
            <person name="Sasiain M.C."/>
            <person name="De La Barrera S."/>
            <person name="Ritacco V."/>
            <person name="Bigi F."/>
            <person name="Soria M.A."/>
        </authorList>
    </citation>
    <scope>NUCLEOTIDE SEQUENCE [LARGE SCALE GENOMIC DNA]</scope>
    <source>
        <strain evidence="17 33">6548</strain>
    </source>
</reference>
<dbReference type="STRING" id="115862.BBG46_10320"/>
<dbReference type="EMBL" id="CHKL01000054">
    <property type="protein sequence ID" value="COV84982.1"/>
    <property type="molecule type" value="Genomic_DNA"/>
</dbReference>
<protein>
    <submittedName>
        <fullName evidence="15 17">Antitoxin</fullName>
    </submittedName>
    <submittedName>
        <fullName evidence="16">Type II toxin-antitoxin system Phd/YefM family antitoxin</fullName>
    </submittedName>
</protein>
<dbReference type="Proteomes" id="UP000038802">
    <property type="component" value="Unassembled WGS sequence"/>
</dbReference>
<evidence type="ECO:0000313" key="3">
    <source>
        <dbReference type="EMBL" id="CFE35424.1"/>
    </source>
</evidence>
<evidence type="ECO:0000313" key="20">
    <source>
        <dbReference type="Proteomes" id="UP000038802"/>
    </source>
</evidence>
<evidence type="ECO:0000313" key="14">
    <source>
        <dbReference type="EMBL" id="COV84982.1"/>
    </source>
</evidence>
<dbReference type="OMA" id="KLHPPAI"/>
<dbReference type="Proteomes" id="UP000050139">
    <property type="component" value="Unassembled WGS sequence"/>
</dbReference>
<dbReference type="Proteomes" id="UP000256381">
    <property type="component" value="Unassembled WGS sequence"/>
</dbReference>
<evidence type="ECO:0000313" key="21">
    <source>
        <dbReference type="Proteomes" id="UP000039021"/>
    </source>
</evidence>
<evidence type="ECO:0000313" key="8">
    <source>
        <dbReference type="EMBL" id="CKT04348.1"/>
    </source>
</evidence>
<dbReference type="EMBL" id="CQQC01000562">
    <property type="protein sequence ID" value="CNV21778.1"/>
    <property type="molecule type" value="Genomic_DNA"/>
</dbReference>